<keyword evidence="4 7" id="KW-0808">Transferase</keyword>
<keyword evidence="5" id="KW-0777">Teichoic acid biosynthesis</keyword>
<evidence type="ECO:0000256" key="1">
    <source>
        <dbReference type="ARBA" id="ARBA00004202"/>
    </source>
</evidence>
<comment type="similarity">
    <text evidence="2">Belongs to the CDP-glycerol glycerophosphotransferase family.</text>
</comment>
<dbReference type="EMBL" id="JACCFS010000001">
    <property type="protein sequence ID" value="NYJ34389.1"/>
    <property type="molecule type" value="Genomic_DNA"/>
</dbReference>
<name>A0A7Z0EM35_9ACTN</name>
<dbReference type="Gene3D" id="3.40.50.11820">
    <property type="match status" value="1"/>
</dbReference>
<evidence type="ECO:0000256" key="2">
    <source>
        <dbReference type="ARBA" id="ARBA00010488"/>
    </source>
</evidence>
<sequence>MAAAKRTVPEDLQRLMRYLPESDAAEREAFLAAADDFLGSAAPGDLSEFGPLTRVKLWLAKEHRLEDLQAVIRYERDNPKAHLVRGRLSPHIEVPGVASSSLPKEICRLQQRELPLDSQLTDLTWVEGRLRVRGYAYVRNVPMESRPRVPGLAWLTHTGSRRRIAIRLTPRREPRATSESKQALHCYDWAGFEFFVDPEKLRSGGSWTPGTWSLTLGVWGAGRLRRDGLPPGEVGTSGHPHARRLNASTRWVSSFRKKRLEFSIEPVTAELTGHSPADGMLALELRAPGADRLVVEHGKGEAAVELEYPLEGAGDGVRTVSVPLADLAVADSDDTRELRVHAVVDGSRAKVVVAPDVLARAYPFGEAREIAVGVSATQTLVVHDRLRQPVVDEVEWREGTLVLTGAYTGPDGERVLVLRHGERFEEVTVPVTIADGRFRAEIDPEGFDFYGDPLPLRKGRWYLTLRGAQEWDNAADIPVKLRPDLVERLPLKHHGHGRTFTVDRRFHDRVFLRSGNPLAEDERGAYRQRRIREEFLEEQRALPLREAVFYNSFGGKQYSDSPRAIHEELVRRGLDVEHLWSVNDQQVPLPPGVTPVEWRSREWYAALARSRYVVTNVGIGDWFVRREGQVIAQTWHGTPLKKIGADLLGTPKANRAYIASLPERSRQWDFFVSPNAFTTPIMRRAFRCEAEILESGYPRNDVFHAPDREERARRTRELLGIPEGKKVVLYAPTWRDDQRYDGTRFKLDLRIDLEAAQRDLGEDHVLLFRKHPKVLDSIPGAGQGFVWDVSKYPDIADLYLITDVLITDYSSVFFDFAHSGRPMLFFTYDLEHYRDTLRGFYFDLSSRAPGPLIKTSEELVKAIRDVDDVNERYRDQYEAFVRDFCEPSDGLATKRVVDRMLGTTD</sequence>
<dbReference type="RefSeq" id="WP_218897714.1">
    <property type="nucleotide sequence ID" value="NZ_JACCFS010000001.1"/>
</dbReference>
<organism evidence="7 8">
    <name type="scientific">Nocardiopsis aegyptia</name>
    <dbReference type="NCBI Taxonomy" id="220378"/>
    <lineage>
        <taxon>Bacteria</taxon>
        <taxon>Bacillati</taxon>
        <taxon>Actinomycetota</taxon>
        <taxon>Actinomycetes</taxon>
        <taxon>Streptosporangiales</taxon>
        <taxon>Nocardiopsidaceae</taxon>
        <taxon>Nocardiopsis</taxon>
    </lineage>
</organism>
<dbReference type="PANTHER" id="PTHR37316:SF3">
    <property type="entry name" value="TEICHOIC ACID GLYCEROL-PHOSPHATE TRANSFERASE"/>
    <property type="match status" value="1"/>
</dbReference>
<dbReference type="AlphaFoldDB" id="A0A7Z0EM35"/>
<dbReference type="InterPro" id="IPR051612">
    <property type="entry name" value="Teichoic_Acid_Biosynth"/>
</dbReference>
<evidence type="ECO:0000313" key="7">
    <source>
        <dbReference type="EMBL" id="NYJ34389.1"/>
    </source>
</evidence>
<evidence type="ECO:0000256" key="6">
    <source>
        <dbReference type="ARBA" id="ARBA00023136"/>
    </source>
</evidence>
<comment type="subcellular location">
    <subcellularLocation>
        <location evidence="1">Cell membrane</location>
        <topology evidence="1">Peripheral membrane protein</topology>
    </subcellularLocation>
</comment>
<dbReference type="SUPFAM" id="SSF53756">
    <property type="entry name" value="UDP-Glycosyltransferase/glycogen phosphorylase"/>
    <property type="match status" value="1"/>
</dbReference>
<dbReference type="InterPro" id="IPR007554">
    <property type="entry name" value="Glycerophosphate_synth"/>
</dbReference>
<accession>A0A7Z0EM35</accession>
<keyword evidence="3" id="KW-1003">Cell membrane</keyword>
<gene>
    <name evidence="7" type="ORF">HNR10_002270</name>
</gene>
<protein>
    <submittedName>
        <fullName evidence="7">CDP-glycerol glycerophosphotransferase</fullName>
        <ecNumber evidence="7">2.7.8.12</ecNumber>
    </submittedName>
</protein>
<proteinExistence type="inferred from homology"/>
<dbReference type="GO" id="GO:0047355">
    <property type="term" value="F:CDP-glycerol glycerophosphotransferase activity"/>
    <property type="evidence" value="ECO:0007669"/>
    <property type="project" value="UniProtKB-EC"/>
</dbReference>
<evidence type="ECO:0000256" key="5">
    <source>
        <dbReference type="ARBA" id="ARBA00022944"/>
    </source>
</evidence>
<evidence type="ECO:0000313" key="8">
    <source>
        <dbReference type="Proteomes" id="UP000572051"/>
    </source>
</evidence>
<dbReference type="PANTHER" id="PTHR37316">
    <property type="entry name" value="TEICHOIC ACID GLYCEROL-PHOSPHATE PRIMASE"/>
    <property type="match status" value="1"/>
</dbReference>
<dbReference type="InterPro" id="IPR043149">
    <property type="entry name" value="TagF_N"/>
</dbReference>
<keyword evidence="8" id="KW-1185">Reference proteome</keyword>
<dbReference type="Proteomes" id="UP000572051">
    <property type="component" value="Unassembled WGS sequence"/>
</dbReference>
<evidence type="ECO:0000256" key="3">
    <source>
        <dbReference type="ARBA" id="ARBA00022475"/>
    </source>
</evidence>
<comment type="caution">
    <text evidence="7">The sequence shown here is derived from an EMBL/GenBank/DDBJ whole genome shotgun (WGS) entry which is preliminary data.</text>
</comment>
<dbReference type="InterPro" id="IPR043148">
    <property type="entry name" value="TagF_C"/>
</dbReference>
<dbReference type="EC" id="2.7.8.12" evidence="7"/>
<dbReference type="GO" id="GO:0019350">
    <property type="term" value="P:teichoic acid biosynthetic process"/>
    <property type="evidence" value="ECO:0007669"/>
    <property type="project" value="UniProtKB-KW"/>
</dbReference>
<reference evidence="7 8" key="1">
    <citation type="submission" date="2020-07" db="EMBL/GenBank/DDBJ databases">
        <title>Sequencing the genomes of 1000 actinobacteria strains.</title>
        <authorList>
            <person name="Klenk H.-P."/>
        </authorList>
    </citation>
    <scope>NUCLEOTIDE SEQUENCE [LARGE SCALE GENOMIC DNA]</scope>
    <source>
        <strain evidence="7 8">DSM 44442</strain>
    </source>
</reference>
<dbReference type="GO" id="GO:0005886">
    <property type="term" value="C:plasma membrane"/>
    <property type="evidence" value="ECO:0007669"/>
    <property type="project" value="UniProtKB-SubCell"/>
</dbReference>
<dbReference type="Pfam" id="PF04464">
    <property type="entry name" value="Glyphos_transf"/>
    <property type="match status" value="1"/>
</dbReference>
<dbReference type="Gene3D" id="3.40.50.12580">
    <property type="match status" value="1"/>
</dbReference>
<evidence type="ECO:0000256" key="4">
    <source>
        <dbReference type="ARBA" id="ARBA00022679"/>
    </source>
</evidence>
<keyword evidence="6" id="KW-0472">Membrane</keyword>